<dbReference type="Gene3D" id="3.10.50.40">
    <property type="match status" value="1"/>
</dbReference>
<dbReference type="Proteomes" id="UP001211065">
    <property type="component" value="Unassembled WGS sequence"/>
</dbReference>
<evidence type="ECO:0000256" key="5">
    <source>
        <dbReference type="PROSITE-ProRule" id="PRU00277"/>
    </source>
</evidence>
<evidence type="ECO:0000313" key="8">
    <source>
        <dbReference type="EMBL" id="KAJ3220311.1"/>
    </source>
</evidence>
<dbReference type="InterPro" id="IPR001179">
    <property type="entry name" value="PPIase_FKBP_dom"/>
</dbReference>
<reference evidence="8" key="1">
    <citation type="submission" date="2020-05" db="EMBL/GenBank/DDBJ databases">
        <title>Phylogenomic resolution of chytrid fungi.</title>
        <authorList>
            <person name="Stajich J.E."/>
            <person name="Amses K."/>
            <person name="Simmons R."/>
            <person name="Seto K."/>
            <person name="Myers J."/>
            <person name="Bonds A."/>
            <person name="Quandt C.A."/>
            <person name="Barry K."/>
            <person name="Liu P."/>
            <person name="Grigoriev I."/>
            <person name="Longcore J.E."/>
            <person name="James T.Y."/>
        </authorList>
    </citation>
    <scope>NUCLEOTIDE SEQUENCE</scope>
    <source>
        <strain evidence="8">JEL0476</strain>
    </source>
</reference>
<dbReference type="GO" id="GO:0005783">
    <property type="term" value="C:endoplasmic reticulum"/>
    <property type="evidence" value="ECO:0007669"/>
    <property type="project" value="TreeGrafter"/>
</dbReference>
<evidence type="ECO:0000256" key="3">
    <source>
        <dbReference type="ARBA" id="ARBA00023110"/>
    </source>
</evidence>
<feature type="chain" id="PRO_5042060057" description="peptidylprolyl isomerase" evidence="6">
    <location>
        <begin position="19"/>
        <end position="140"/>
    </location>
</feature>
<name>A0AAD5XZM7_9FUNG</name>
<dbReference type="PROSITE" id="PS50059">
    <property type="entry name" value="FKBP_PPIASE"/>
    <property type="match status" value="1"/>
</dbReference>
<dbReference type="InterPro" id="IPR044609">
    <property type="entry name" value="FKBP2/11"/>
</dbReference>
<dbReference type="InterPro" id="IPR046357">
    <property type="entry name" value="PPIase_dom_sf"/>
</dbReference>
<evidence type="ECO:0000256" key="2">
    <source>
        <dbReference type="ARBA" id="ARBA00013194"/>
    </source>
</evidence>
<evidence type="ECO:0000256" key="4">
    <source>
        <dbReference type="ARBA" id="ARBA00023235"/>
    </source>
</evidence>
<dbReference type="FunFam" id="3.10.50.40:FF:000006">
    <property type="entry name" value="Peptidyl-prolyl cis-trans isomerase"/>
    <property type="match status" value="1"/>
</dbReference>
<comment type="catalytic activity">
    <reaction evidence="1 5">
        <text>[protein]-peptidylproline (omega=180) = [protein]-peptidylproline (omega=0)</text>
        <dbReference type="Rhea" id="RHEA:16237"/>
        <dbReference type="Rhea" id="RHEA-COMP:10747"/>
        <dbReference type="Rhea" id="RHEA-COMP:10748"/>
        <dbReference type="ChEBI" id="CHEBI:83833"/>
        <dbReference type="ChEBI" id="CHEBI:83834"/>
        <dbReference type="EC" id="5.2.1.8"/>
    </reaction>
</comment>
<keyword evidence="3 5" id="KW-0697">Rotamase</keyword>
<keyword evidence="6" id="KW-0732">Signal</keyword>
<keyword evidence="4 5" id="KW-0413">Isomerase</keyword>
<dbReference type="GO" id="GO:0003755">
    <property type="term" value="F:peptidyl-prolyl cis-trans isomerase activity"/>
    <property type="evidence" value="ECO:0007669"/>
    <property type="project" value="UniProtKB-KW"/>
</dbReference>
<evidence type="ECO:0000313" key="9">
    <source>
        <dbReference type="Proteomes" id="UP001211065"/>
    </source>
</evidence>
<organism evidence="8 9">
    <name type="scientific">Clydaea vesicula</name>
    <dbReference type="NCBI Taxonomy" id="447962"/>
    <lineage>
        <taxon>Eukaryota</taxon>
        <taxon>Fungi</taxon>
        <taxon>Fungi incertae sedis</taxon>
        <taxon>Chytridiomycota</taxon>
        <taxon>Chytridiomycota incertae sedis</taxon>
        <taxon>Chytridiomycetes</taxon>
        <taxon>Lobulomycetales</taxon>
        <taxon>Lobulomycetaceae</taxon>
        <taxon>Clydaea</taxon>
    </lineage>
</organism>
<protein>
    <recommendedName>
        <fullName evidence="2 5">peptidylprolyl isomerase</fullName>
        <ecNumber evidence="2 5">5.2.1.8</ecNumber>
    </recommendedName>
</protein>
<feature type="domain" description="PPIase FKBP-type" evidence="7">
    <location>
        <begin position="45"/>
        <end position="134"/>
    </location>
</feature>
<dbReference type="PANTHER" id="PTHR45779:SF7">
    <property type="entry name" value="PEPTIDYLPROLYL ISOMERASE"/>
    <property type="match status" value="1"/>
</dbReference>
<evidence type="ECO:0000256" key="6">
    <source>
        <dbReference type="SAM" id="SignalP"/>
    </source>
</evidence>
<dbReference type="AlphaFoldDB" id="A0AAD5XZM7"/>
<accession>A0AAD5XZM7</accession>
<evidence type="ECO:0000259" key="7">
    <source>
        <dbReference type="PROSITE" id="PS50059"/>
    </source>
</evidence>
<dbReference type="PANTHER" id="PTHR45779">
    <property type="entry name" value="PEPTIDYLPROLYL ISOMERASE"/>
    <property type="match status" value="1"/>
</dbReference>
<dbReference type="EC" id="5.2.1.8" evidence="2 5"/>
<dbReference type="Pfam" id="PF00254">
    <property type="entry name" value="FKBP_C"/>
    <property type="match status" value="1"/>
</dbReference>
<evidence type="ECO:0000256" key="1">
    <source>
        <dbReference type="ARBA" id="ARBA00000971"/>
    </source>
</evidence>
<keyword evidence="9" id="KW-1185">Reference proteome</keyword>
<feature type="signal peptide" evidence="6">
    <location>
        <begin position="1"/>
        <end position="18"/>
    </location>
</feature>
<dbReference type="EMBL" id="JADGJW010000308">
    <property type="protein sequence ID" value="KAJ3220311.1"/>
    <property type="molecule type" value="Genomic_DNA"/>
</dbReference>
<proteinExistence type="predicted"/>
<dbReference type="SUPFAM" id="SSF54534">
    <property type="entry name" value="FKBP-like"/>
    <property type="match status" value="1"/>
</dbReference>
<sequence>MQLKLWISLLALVALVFSVKEAPKSLQIGIKHKVDPPCKRKSKNGDLLSMHYTGTLFDSGEKFDSSLDRNSPFDFTLGAGQVIKGWDQGLLDMCIGEKRKLVIPSHLGYGDRGAGGKIGPGATLVFEVELLDIKNAHEEL</sequence>
<comment type="caution">
    <text evidence="8">The sequence shown here is derived from an EMBL/GenBank/DDBJ whole genome shotgun (WGS) entry which is preliminary data.</text>
</comment>
<gene>
    <name evidence="8" type="primary">FPR2</name>
    <name evidence="8" type="ORF">HK099_004395</name>
</gene>